<proteinExistence type="predicted"/>
<dbReference type="Proteomes" id="UP000678393">
    <property type="component" value="Unassembled WGS sequence"/>
</dbReference>
<dbReference type="PANTHER" id="PTHR24365:SF541">
    <property type="entry name" value="PROTEIN TOLL-RELATED"/>
    <property type="match status" value="1"/>
</dbReference>
<dbReference type="SMART" id="SM00255">
    <property type="entry name" value="TIR"/>
    <property type="match status" value="1"/>
</dbReference>
<evidence type="ECO:0000256" key="2">
    <source>
        <dbReference type="ARBA" id="ARBA00022692"/>
    </source>
</evidence>
<evidence type="ECO:0000256" key="3">
    <source>
        <dbReference type="ARBA" id="ARBA00022729"/>
    </source>
</evidence>
<evidence type="ECO:0000256" key="1">
    <source>
        <dbReference type="ARBA" id="ARBA00004370"/>
    </source>
</evidence>
<evidence type="ECO:0000259" key="8">
    <source>
        <dbReference type="PROSITE" id="PS50104"/>
    </source>
</evidence>
<organism evidence="9 10">
    <name type="scientific">Candidula unifasciata</name>
    <dbReference type="NCBI Taxonomy" id="100452"/>
    <lineage>
        <taxon>Eukaryota</taxon>
        <taxon>Metazoa</taxon>
        <taxon>Spiralia</taxon>
        <taxon>Lophotrochozoa</taxon>
        <taxon>Mollusca</taxon>
        <taxon>Gastropoda</taxon>
        <taxon>Heterobranchia</taxon>
        <taxon>Euthyneura</taxon>
        <taxon>Panpulmonata</taxon>
        <taxon>Eupulmonata</taxon>
        <taxon>Stylommatophora</taxon>
        <taxon>Helicina</taxon>
        <taxon>Helicoidea</taxon>
        <taxon>Geomitridae</taxon>
        <taxon>Candidula</taxon>
    </lineage>
</organism>
<dbReference type="GO" id="GO:0038023">
    <property type="term" value="F:signaling receptor activity"/>
    <property type="evidence" value="ECO:0007669"/>
    <property type="project" value="TreeGrafter"/>
</dbReference>
<dbReference type="PROSITE" id="PS00022">
    <property type="entry name" value="EGF_1"/>
    <property type="match status" value="2"/>
</dbReference>
<evidence type="ECO:0000256" key="6">
    <source>
        <dbReference type="SAM" id="MobiDB-lite"/>
    </source>
</evidence>
<dbReference type="PROSITE" id="PS01186">
    <property type="entry name" value="EGF_2"/>
    <property type="match status" value="1"/>
</dbReference>
<comment type="subcellular location">
    <subcellularLocation>
        <location evidence="1">Membrane</location>
    </subcellularLocation>
</comment>
<keyword evidence="3" id="KW-0732">Signal</keyword>
<accession>A0A8S3YQN7</accession>
<evidence type="ECO:0000256" key="5">
    <source>
        <dbReference type="ARBA" id="ARBA00023136"/>
    </source>
</evidence>
<evidence type="ECO:0000256" key="4">
    <source>
        <dbReference type="ARBA" id="ARBA00022989"/>
    </source>
</evidence>
<keyword evidence="2 7" id="KW-0812">Transmembrane</keyword>
<reference evidence="9" key="1">
    <citation type="submission" date="2021-04" db="EMBL/GenBank/DDBJ databases">
        <authorList>
            <consortium name="Molecular Ecology Group"/>
        </authorList>
    </citation>
    <scope>NUCLEOTIDE SEQUENCE</scope>
</reference>
<evidence type="ECO:0000313" key="10">
    <source>
        <dbReference type="Proteomes" id="UP000678393"/>
    </source>
</evidence>
<dbReference type="Gene3D" id="3.40.50.10140">
    <property type="entry name" value="Toll/interleukin-1 receptor homology (TIR) domain"/>
    <property type="match status" value="1"/>
</dbReference>
<dbReference type="OrthoDB" id="1421090at2759"/>
<dbReference type="Pfam" id="PF01582">
    <property type="entry name" value="TIR"/>
    <property type="match status" value="1"/>
</dbReference>
<dbReference type="InterPro" id="IPR035897">
    <property type="entry name" value="Toll_tir_struct_dom_sf"/>
</dbReference>
<dbReference type="PROSITE" id="PS50104">
    <property type="entry name" value="TIR"/>
    <property type="match status" value="1"/>
</dbReference>
<feature type="transmembrane region" description="Helical" evidence="7">
    <location>
        <begin position="65"/>
        <end position="89"/>
    </location>
</feature>
<sequence>MVGDVGCVCDPRFTGTYCEVPCPLVCDTNRHCEYKEAHQTPECFCNYGYSGYNCSEEISGATSAVGLVASVGLLLLLLLCCVIVPVLLYKRGNIRVMKMVRSFRGYEEDDNKEYDAFILYVSADLDRQFVIQTLVPKLEGRMCLTLCIQQRSLVPTTTTANNTVELARQSRRIILILSPSFIDSSCNSEEYRTTNLQMLQEKRKILLIVLGDIHAAQNKTDDAINRILHSARKLEYPGKQGNQQEYNKFWSRLELSMPKKRPNTLESGKGQSCLVSPSISSSLEPAQDPKAPLEIRQFPNGNLNPQLMQRIVRVPAYNLDASEKTPPVVCAAFDRILGRNDSNDFEIQEKNIDNFGTAKDSYYGQPQPDLPTANGHNGAVNGGFDYSSSRHTNIIQTEALMNGIGQTNTRDGS</sequence>
<evidence type="ECO:0000313" key="9">
    <source>
        <dbReference type="EMBL" id="CAG5116656.1"/>
    </source>
</evidence>
<protein>
    <recommendedName>
        <fullName evidence="8">TIR domain-containing protein</fullName>
    </recommendedName>
</protein>
<feature type="domain" description="TIR" evidence="8">
    <location>
        <begin position="112"/>
        <end position="257"/>
    </location>
</feature>
<dbReference type="AlphaFoldDB" id="A0A8S3YQN7"/>
<keyword evidence="5 7" id="KW-0472">Membrane</keyword>
<evidence type="ECO:0000256" key="7">
    <source>
        <dbReference type="SAM" id="Phobius"/>
    </source>
</evidence>
<comment type="caution">
    <text evidence="9">The sequence shown here is derived from an EMBL/GenBank/DDBJ whole genome shotgun (WGS) entry which is preliminary data.</text>
</comment>
<keyword evidence="10" id="KW-1185">Reference proteome</keyword>
<dbReference type="EMBL" id="CAJHNH020000283">
    <property type="protein sequence ID" value="CAG5116656.1"/>
    <property type="molecule type" value="Genomic_DNA"/>
</dbReference>
<feature type="region of interest" description="Disordered" evidence="6">
    <location>
        <begin position="260"/>
        <end position="288"/>
    </location>
</feature>
<name>A0A8S3YQN7_9EUPU</name>
<dbReference type="GO" id="GO:0005886">
    <property type="term" value="C:plasma membrane"/>
    <property type="evidence" value="ECO:0007669"/>
    <property type="project" value="TreeGrafter"/>
</dbReference>
<keyword evidence="4 7" id="KW-1133">Transmembrane helix</keyword>
<dbReference type="GO" id="GO:0007165">
    <property type="term" value="P:signal transduction"/>
    <property type="evidence" value="ECO:0007669"/>
    <property type="project" value="InterPro"/>
</dbReference>
<dbReference type="InterPro" id="IPR000742">
    <property type="entry name" value="EGF"/>
</dbReference>
<dbReference type="PANTHER" id="PTHR24365">
    <property type="entry name" value="TOLL-LIKE RECEPTOR"/>
    <property type="match status" value="1"/>
</dbReference>
<dbReference type="InterPro" id="IPR000157">
    <property type="entry name" value="TIR_dom"/>
</dbReference>
<dbReference type="PRINTS" id="PR01537">
    <property type="entry name" value="INTRLKN1R1F"/>
</dbReference>
<feature type="compositionally biased region" description="Low complexity" evidence="6">
    <location>
        <begin position="272"/>
        <end position="282"/>
    </location>
</feature>
<dbReference type="SUPFAM" id="SSF52200">
    <property type="entry name" value="Toll/Interleukin receptor TIR domain"/>
    <property type="match status" value="1"/>
</dbReference>
<gene>
    <name evidence="9" type="ORF">CUNI_LOCUS2214</name>
</gene>